<reference evidence="1" key="1">
    <citation type="submission" date="2022-01" db="EMBL/GenBank/DDBJ databases">
        <title>Genome Sequence Resource for Two Populations of Ditylenchus destructor, the Migratory Endoparasitic Phytonematode.</title>
        <authorList>
            <person name="Zhang H."/>
            <person name="Lin R."/>
            <person name="Xie B."/>
        </authorList>
    </citation>
    <scope>NUCLEOTIDE SEQUENCE</scope>
    <source>
        <strain evidence="1">BazhouSP</strain>
    </source>
</reference>
<dbReference type="EMBL" id="JAKKPZ010000447">
    <property type="protein sequence ID" value="KAI1695036.1"/>
    <property type="molecule type" value="Genomic_DNA"/>
</dbReference>
<evidence type="ECO:0000313" key="1">
    <source>
        <dbReference type="EMBL" id="KAI1695036.1"/>
    </source>
</evidence>
<organism evidence="1 2">
    <name type="scientific">Ditylenchus destructor</name>
    <dbReference type="NCBI Taxonomy" id="166010"/>
    <lineage>
        <taxon>Eukaryota</taxon>
        <taxon>Metazoa</taxon>
        <taxon>Ecdysozoa</taxon>
        <taxon>Nematoda</taxon>
        <taxon>Chromadorea</taxon>
        <taxon>Rhabditida</taxon>
        <taxon>Tylenchina</taxon>
        <taxon>Tylenchomorpha</taxon>
        <taxon>Sphaerularioidea</taxon>
        <taxon>Anguinidae</taxon>
        <taxon>Anguininae</taxon>
        <taxon>Ditylenchus</taxon>
    </lineage>
</organism>
<comment type="caution">
    <text evidence="1">The sequence shown here is derived from an EMBL/GenBank/DDBJ whole genome shotgun (WGS) entry which is preliminary data.</text>
</comment>
<proteinExistence type="predicted"/>
<gene>
    <name evidence="1" type="ORF">DdX_19798</name>
</gene>
<evidence type="ECO:0000313" key="2">
    <source>
        <dbReference type="Proteomes" id="UP001201812"/>
    </source>
</evidence>
<sequence length="101" mass="11467">MSYHTPTSDDGKMPNILHSFLDIDACSSIDGRHFLRSVSYDEDSREVNLLHHRMNRAKCPEGCDQCCDSDGMQGPDCYCDKEGKNCKCTRKVKNYWNVGGK</sequence>
<keyword evidence="2" id="KW-1185">Reference proteome</keyword>
<accession>A0AAD4MIA1</accession>
<protein>
    <submittedName>
        <fullName evidence="1">Uncharacterized protein</fullName>
    </submittedName>
</protein>
<dbReference type="Proteomes" id="UP001201812">
    <property type="component" value="Unassembled WGS sequence"/>
</dbReference>
<dbReference type="AlphaFoldDB" id="A0AAD4MIA1"/>
<name>A0AAD4MIA1_9BILA</name>